<keyword evidence="3" id="KW-1185">Reference proteome</keyword>
<dbReference type="STRING" id="1484.SA87_00190"/>
<dbReference type="EMBL" id="JXBB01000047">
    <property type="protein sequence ID" value="OAR03652.1"/>
    <property type="molecule type" value="Genomic_DNA"/>
</dbReference>
<organism evidence="2 3">
    <name type="scientific">Hydrogenibacillus schlegelii</name>
    <name type="common">Bacillus schlegelii</name>
    <dbReference type="NCBI Taxonomy" id="1484"/>
    <lineage>
        <taxon>Bacteria</taxon>
        <taxon>Bacillati</taxon>
        <taxon>Bacillota</taxon>
        <taxon>Bacilli</taxon>
        <taxon>Bacillales</taxon>
        <taxon>Bacillales Family X. Incertae Sedis</taxon>
        <taxon>Hydrogenibacillus</taxon>
    </lineage>
</organism>
<proteinExistence type="predicted"/>
<feature type="region of interest" description="Disordered" evidence="1">
    <location>
        <begin position="115"/>
        <end position="135"/>
    </location>
</feature>
<feature type="compositionally biased region" description="Basic and acidic residues" evidence="1">
    <location>
        <begin position="124"/>
        <end position="135"/>
    </location>
</feature>
<gene>
    <name evidence="2" type="ORF">SA87_00190</name>
</gene>
<evidence type="ECO:0000256" key="1">
    <source>
        <dbReference type="SAM" id="MobiDB-lite"/>
    </source>
</evidence>
<protein>
    <submittedName>
        <fullName evidence="2">Uncharacterized protein</fullName>
    </submittedName>
</protein>
<comment type="caution">
    <text evidence="2">The sequence shown here is derived from an EMBL/GenBank/DDBJ whole genome shotgun (WGS) entry which is preliminary data.</text>
</comment>
<evidence type="ECO:0000313" key="3">
    <source>
        <dbReference type="Proteomes" id="UP000243024"/>
    </source>
</evidence>
<dbReference type="Proteomes" id="UP000243024">
    <property type="component" value="Unassembled WGS sequence"/>
</dbReference>
<dbReference type="AlphaFoldDB" id="A0A132NEH8"/>
<evidence type="ECO:0000313" key="2">
    <source>
        <dbReference type="EMBL" id="OAR03652.1"/>
    </source>
</evidence>
<name>A0A132NEH8_HYDSH</name>
<accession>A0A132NEH8</accession>
<reference evidence="2 3" key="1">
    <citation type="submission" date="2015-09" db="EMBL/GenBank/DDBJ databases">
        <title>Draft genome sequence of Hydrogenibacillus schlegelii DSM 2000.</title>
        <authorList>
            <person name="Hemp J."/>
        </authorList>
    </citation>
    <scope>NUCLEOTIDE SEQUENCE [LARGE SCALE GENOMIC DNA]</scope>
    <source>
        <strain evidence="2 3">MA 48</strain>
    </source>
</reference>
<sequence>MRPKPSANDGKEPTQVVLDRSLVCRRAGHPELFPVSSVAHAVLIPGVIRLNIHEEADADHENGRPTFGQNALIGFSKLHFLCASLFSSSPRRFPATRHALRAGSGIAPIAGGFRPQAAPTRRIRGIEGGKLKNEK</sequence>